<evidence type="ECO:0000313" key="2">
    <source>
        <dbReference type="Proteomes" id="UP000033608"/>
    </source>
</evidence>
<dbReference type="RefSeq" id="WP_046136214.1">
    <property type="nucleotide sequence ID" value="NZ_FQVC01000001.1"/>
</dbReference>
<dbReference type="AlphaFoldDB" id="A0A0F5LKD1"/>
<proteinExistence type="predicted"/>
<dbReference type="Pfam" id="PF09550">
    <property type="entry name" value="Phage_TAC_6"/>
    <property type="match status" value="1"/>
</dbReference>
<name>A0A0F5LKD1_9HYPH</name>
<dbReference type="OrthoDB" id="7582980at2"/>
<dbReference type="STRING" id="1121477.SAMN02745223_00261"/>
<reference evidence="1 2" key="1">
    <citation type="submission" date="2015-03" db="EMBL/GenBank/DDBJ databases">
        <authorList>
            <person name="Hassan Y.I."/>
            <person name="Lepp D."/>
            <person name="Zhou T."/>
        </authorList>
    </citation>
    <scope>NUCLEOTIDE SEQUENCE [LARGE SCALE GENOMIC DNA]</scope>
    <source>
        <strain evidence="1 2">DSM 17137</strain>
    </source>
</reference>
<keyword evidence="2" id="KW-1185">Reference proteome</keyword>
<comment type="caution">
    <text evidence="1">The sequence shown here is derived from an EMBL/GenBank/DDBJ whole genome shotgun (WGS) entry which is preliminary data.</text>
</comment>
<evidence type="ECO:0008006" key="3">
    <source>
        <dbReference type="Google" id="ProtNLM"/>
    </source>
</evidence>
<dbReference type="PATRIC" id="fig|1121477.3.peg.4308"/>
<dbReference type="EMBL" id="LAJF01000092">
    <property type="protein sequence ID" value="KKB82735.1"/>
    <property type="molecule type" value="Genomic_DNA"/>
</dbReference>
<protein>
    <recommendedName>
        <fullName evidence="3">Phage tail assembly chaperone protein, TAC</fullName>
    </recommendedName>
</protein>
<dbReference type="InterPro" id="IPR019056">
    <property type="entry name" value="Phage_TAC_6"/>
</dbReference>
<organism evidence="1 2">
    <name type="scientific">Devosia limi DSM 17137</name>
    <dbReference type="NCBI Taxonomy" id="1121477"/>
    <lineage>
        <taxon>Bacteria</taxon>
        <taxon>Pseudomonadati</taxon>
        <taxon>Pseudomonadota</taxon>
        <taxon>Alphaproteobacteria</taxon>
        <taxon>Hyphomicrobiales</taxon>
        <taxon>Devosiaceae</taxon>
        <taxon>Devosia</taxon>
    </lineage>
</organism>
<evidence type="ECO:0000313" key="1">
    <source>
        <dbReference type="EMBL" id="KKB82735.1"/>
    </source>
</evidence>
<sequence length="63" mass="6838">MTPFPWEAAMRFGFGVLRLAPAAFWALTPRELAAAFRAVAGDRQGAPGRGELAAMMERFPDGQ</sequence>
<accession>A0A0F5LKD1</accession>
<dbReference type="NCBIfam" id="TIGR02216">
    <property type="entry name" value="phage_TIGR02216"/>
    <property type="match status" value="1"/>
</dbReference>
<dbReference type="Proteomes" id="UP000033608">
    <property type="component" value="Unassembled WGS sequence"/>
</dbReference>
<gene>
    <name evidence="1" type="ORF">VW29_15675</name>
</gene>
<dbReference type="InterPro" id="IPR011739">
    <property type="entry name" value="GTA_rcc01693"/>
</dbReference>